<dbReference type="OrthoDB" id="9804790at2"/>
<evidence type="ECO:0000313" key="9">
    <source>
        <dbReference type="EMBL" id="SDR75508.1"/>
    </source>
</evidence>
<keyword evidence="3" id="KW-0560">Oxidoreductase</keyword>
<dbReference type="PRINTS" id="PR00069">
    <property type="entry name" value="ALDKETRDTASE"/>
</dbReference>
<keyword evidence="10" id="KW-1185">Reference proteome</keyword>
<dbReference type="AlphaFoldDB" id="A0A1H1LLW0"/>
<reference evidence="9 10" key="1">
    <citation type="submission" date="2016-10" db="EMBL/GenBank/DDBJ databases">
        <authorList>
            <person name="de Groot N.N."/>
        </authorList>
    </citation>
    <scope>NUCLEOTIDE SEQUENCE [LARGE SCALE GENOMIC DNA]</scope>
    <source>
        <strain evidence="9 10">DSM 45434</strain>
    </source>
</reference>
<dbReference type="Gene3D" id="3.20.20.100">
    <property type="entry name" value="NADP-dependent oxidoreductase domain"/>
    <property type="match status" value="1"/>
</dbReference>
<dbReference type="PIRSF" id="PIRSF000097">
    <property type="entry name" value="AKR"/>
    <property type="match status" value="1"/>
</dbReference>
<evidence type="ECO:0000256" key="3">
    <source>
        <dbReference type="ARBA" id="ARBA00023002"/>
    </source>
</evidence>
<name>A0A1H1LLW0_9CORY</name>
<evidence type="ECO:0000313" key="10">
    <source>
        <dbReference type="Proteomes" id="UP000182237"/>
    </source>
</evidence>
<dbReference type="SUPFAM" id="SSF51430">
    <property type="entry name" value="NAD(P)-linked oxidoreductase"/>
    <property type="match status" value="1"/>
</dbReference>
<evidence type="ECO:0000256" key="1">
    <source>
        <dbReference type="ARBA" id="ARBA00007905"/>
    </source>
</evidence>
<evidence type="ECO:0000256" key="4">
    <source>
        <dbReference type="PIRSR" id="PIRSR000097-1"/>
    </source>
</evidence>
<dbReference type="InterPro" id="IPR018170">
    <property type="entry name" value="Aldo/ket_reductase_CS"/>
</dbReference>
<dbReference type="CDD" id="cd19071">
    <property type="entry name" value="AKR_AKR1-5-like"/>
    <property type="match status" value="1"/>
</dbReference>
<dbReference type="InterPro" id="IPR020471">
    <property type="entry name" value="AKR"/>
</dbReference>
<keyword evidence="2" id="KW-0521">NADP</keyword>
<dbReference type="FunFam" id="3.20.20.100:FF:000002">
    <property type="entry name" value="2,5-diketo-D-gluconic acid reductase A"/>
    <property type="match status" value="1"/>
</dbReference>
<dbReference type="PANTHER" id="PTHR43827:SF3">
    <property type="entry name" value="NADP-DEPENDENT OXIDOREDUCTASE DOMAIN-CONTAINING PROTEIN"/>
    <property type="match status" value="1"/>
</dbReference>
<feature type="domain" description="NADP-dependent oxidoreductase" evidence="8">
    <location>
        <begin position="22"/>
        <end position="259"/>
    </location>
</feature>
<evidence type="ECO:0000256" key="2">
    <source>
        <dbReference type="ARBA" id="ARBA00022857"/>
    </source>
</evidence>
<dbReference type="PROSITE" id="PS00798">
    <property type="entry name" value="ALDOKETO_REDUCTASE_1"/>
    <property type="match status" value="1"/>
</dbReference>
<organism evidence="9 10">
    <name type="scientific">Corynebacterium timonense</name>
    <dbReference type="NCBI Taxonomy" id="441500"/>
    <lineage>
        <taxon>Bacteria</taxon>
        <taxon>Bacillati</taxon>
        <taxon>Actinomycetota</taxon>
        <taxon>Actinomycetes</taxon>
        <taxon>Mycobacteriales</taxon>
        <taxon>Corynebacteriaceae</taxon>
        <taxon>Corynebacterium</taxon>
    </lineage>
</organism>
<feature type="site" description="Lowers pKa of active site Tyr" evidence="6">
    <location>
        <position position="74"/>
    </location>
</feature>
<evidence type="ECO:0000256" key="5">
    <source>
        <dbReference type="PIRSR" id="PIRSR000097-2"/>
    </source>
</evidence>
<evidence type="ECO:0000256" key="7">
    <source>
        <dbReference type="SAM" id="MobiDB-lite"/>
    </source>
</evidence>
<sequence>MIPRISLNDATSIPQLGYGLCRVDPAEAQRTVEAALEAGYRHFDTAHIYHNEEGVGRALAATGVPREELYITTKLWNDSHDDARAALARSLDTLQLDRVDLYLIHWPRPAQDLYVTAWETLIELRADGLATSIGVSNFGPEHLDRLDAETGVTPAVNQVELHPLFQNRPVREAMRARGIVIEGWGPLGGGYYSPADLPDVVDIARARGVSPAQVVLRWHLQNGVVVFPKTSTAQRMRENLATTSFELTEQEMARLDALDQGEAGRKGPHPAHYEED</sequence>
<feature type="binding site" evidence="5">
    <location>
        <position position="105"/>
    </location>
    <ligand>
        <name>substrate</name>
    </ligand>
</feature>
<feature type="active site" description="Proton donor" evidence="4">
    <location>
        <position position="49"/>
    </location>
</feature>
<dbReference type="Proteomes" id="UP000182237">
    <property type="component" value="Chromosome I"/>
</dbReference>
<dbReference type="STRING" id="1203190.GCA_000312345_00505"/>
<dbReference type="RefSeq" id="WP_019193370.1">
    <property type="nucleotide sequence ID" value="NZ_LT629765.1"/>
</dbReference>
<dbReference type="EMBL" id="LT629765">
    <property type="protein sequence ID" value="SDR75508.1"/>
    <property type="molecule type" value="Genomic_DNA"/>
</dbReference>
<dbReference type="Pfam" id="PF00248">
    <property type="entry name" value="Aldo_ket_red"/>
    <property type="match status" value="1"/>
</dbReference>
<dbReference type="InterPro" id="IPR023210">
    <property type="entry name" value="NADP_OxRdtase_dom"/>
</dbReference>
<evidence type="ECO:0000259" key="8">
    <source>
        <dbReference type="Pfam" id="PF00248"/>
    </source>
</evidence>
<evidence type="ECO:0000256" key="6">
    <source>
        <dbReference type="PIRSR" id="PIRSR000097-3"/>
    </source>
</evidence>
<accession>A0A1H1LLW0</accession>
<gene>
    <name evidence="9" type="ORF">SAMN04488539_0265</name>
</gene>
<proteinExistence type="inferred from homology"/>
<dbReference type="PANTHER" id="PTHR43827">
    <property type="entry name" value="2,5-DIKETO-D-GLUCONIC ACID REDUCTASE"/>
    <property type="match status" value="1"/>
</dbReference>
<protein>
    <submittedName>
        <fullName evidence="9">2,5-diketo-D-gluconate reductase A</fullName>
    </submittedName>
</protein>
<feature type="region of interest" description="Disordered" evidence="7">
    <location>
        <begin position="257"/>
        <end position="276"/>
    </location>
</feature>
<comment type="similarity">
    <text evidence="1">Belongs to the aldo/keto reductase family.</text>
</comment>
<dbReference type="eggNOG" id="COG0656">
    <property type="taxonomic scope" value="Bacteria"/>
</dbReference>
<dbReference type="GO" id="GO:0016616">
    <property type="term" value="F:oxidoreductase activity, acting on the CH-OH group of donors, NAD or NADP as acceptor"/>
    <property type="evidence" value="ECO:0007669"/>
    <property type="project" value="UniProtKB-ARBA"/>
</dbReference>
<dbReference type="InterPro" id="IPR036812">
    <property type="entry name" value="NAD(P)_OxRdtase_dom_sf"/>
</dbReference>